<evidence type="ECO:0000313" key="2">
    <source>
        <dbReference type="EMBL" id="TSE04399.1"/>
    </source>
</evidence>
<feature type="domain" description="Zinc finger CHC2-type" evidence="1">
    <location>
        <begin position="38"/>
        <end position="96"/>
    </location>
</feature>
<dbReference type="SMART" id="SM00400">
    <property type="entry name" value="ZnF_CHCC"/>
    <property type="match status" value="1"/>
</dbReference>
<dbReference type="Pfam" id="PF01807">
    <property type="entry name" value="Zn_ribbon_DnaG"/>
    <property type="match status" value="1"/>
</dbReference>
<dbReference type="GO" id="GO:0006260">
    <property type="term" value="P:DNA replication"/>
    <property type="evidence" value="ECO:0007669"/>
    <property type="project" value="InterPro"/>
</dbReference>
<name>A0A554VCJ3_9FLAO</name>
<dbReference type="InterPro" id="IPR002694">
    <property type="entry name" value="Znf_CHC2"/>
</dbReference>
<keyword evidence="3" id="KW-1185">Reference proteome</keyword>
<dbReference type="InterPro" id="IPR036977">
    <property type="entry name" value="DNA_primase_Znf_CHC2"/>
</dbReference>
<dbReference type="GO" id="GO:0008270">
    <property type="term" value="F:zinc ion binding"/>
    <property type="evidence" value="ECO:0007669"/>
    <property type="project" value="InterPro"/>
</dbReference>
<proteinExistence type="predicted"/>
<reference evidence="2 3" key="1">
    <citation type="submission" date="2019-07" db="EMBL/GenBank/DDBJ databases">
        <title>The draft genome sequence of Aquimarina algiphila M91.</title>
        <authorList>
            <person name="Meng X."/>
        </authorList>
    </citation>
    <scope>NUCLEOTIDE SEQUENCE [LARGE SCALE GENOMIC DNA]</scope>
    <source>
        <strain evidence="2 3">M91</strain>
    </source>
</reference>
<protein>
    <recommendedName>
        <fullName evidence="1">Zinc finger CHC2-type domain-containing protein</fullName>
    </recommendedName>
</protein>
<dbReference type="GO" id="GO:0003677">
    <property type="term" value="F:DNA binding"/>
    <property type="evidence" value="ECO:0007669"/>
    <property type="project" value="InterPro"/>
</dbReference>
<accession>A0A554VCJ3</accession>
<gene>
    <name evidence="2" type="ORF">FOF46_26600</name>
</gene>
<dbReference type="RefSeq" id="WP_143918576.1">
    <property type="nucleotide sequence ID" value="NZ_CANMXV010000057.1"/>
</dbReference>
<evidence type="ECO:0000259" key="1">
    <source>
        <dbReference type="SMART" id="SM00400"/>
    </source>
</evidence>
<comment type="caution">
    <text evidence="2">The sequence shown here is derived from an EMBL/GenBank/DDBJ whole genome shotgun (WGS) entry which is preliminary data.</text>
</comment>
<dbReference type="AlphaFoldDB" id="A0A554VCJ3"/>
<dbReference type="Proteomes" id="UP000318833">
    <property type="component" value="Unassembled WGS sequence"/>
</dbReference>
<dbReference type="OrthoDB" id="8536512at2"/>
<dbReference type="EMBL" id="VLNR01000082">
    <property type="protein sequence ID" value="TSE04399.1"/>
    <property type="molecule type" value="Genomic_DNA"/>
</dbReference>
<dbReference type="SUPFAM" id="SSF57783">
    <property type="entry name" value="Zinc beta-ribbon"/>
    <property type="match status" value="1"/>
</dbReference>
<dbReference type="GO" id="GO:0003899">
    <property type="term" value="F:DNA-directed RNA polymerase activity"/>
    <property type="evidence" value="ECO:0007669"/>
    <property type="project" value="InterPro"/>
</dbReference>
<organism evidence="2 3">
    <name type="scientific">Aquimarina algiphila</name>
    <dbReference type="NCBI Taxonomy" id="2047982"/>
    <lineage>
        <taxon>Bacteria</taxon>
        <taxon>Pseudomonadati</taxon>
        <taxon>Bacteroidota</taxon>
        <taxon>Flavobacteriia</taxon>
        <taxon>Flavobacteriales</taxon>
        <taxon>Flavobacteriaceae</taxon>
        <taxon>Aquimarina</taxon>
    </lineage>
</organism>
<dbReference type="Gene3D" id="3.90.580.10">
    <property type="entry name" value="Zinc finger, CHC2-type domain"/>
    <property type="match status" value="1"/>
</dbReference>
<sequence length="319" mass="37156">MKFRTKEEYQKAKSVDLVQLLAKEGHQPVSIRKNGGQYWYLSPFRDKERTPSFKVERGKNGYMWYDFGPGKGGNVIEFVKEYKSKYDLNDIIDYLEPYFDTDTSNIIKAIPFHIDRESGITIESVKPLQHPALIQYLSSRKIPKRIATMELTPLNTNQIAPYQVGQKPVAKRSIVSEVNYMLHQNEKMYFALGFENDKGGFEIRNKYAKLGSSPKYFTTFKGKDHTTIEIFEGFFDFMSAIVMSKQDHLPNDVLVLNSISFIPDTIDFIQSQNYRTIITWLDTKANDARKQFSSLTYQIDHRHSLYADYVDLNEWLVNQ</sequence>
<evidence type="ECO:0000313" key="3">
    <source>
        <dbReference type="Proteomes" id="UP000318833"/>
    </source>
</evidence>